<dbReference type="InterPro" id="IPR005225">
    <property type="entry name" value="Small_GTP-bd"/>
</dbReference>
<sequence length="220" mass="23948">MSSRGRAAADAIIASRRRSSRGSSTSGSSGVNSSSSSHGVAEPPAKKKSQLRIKIITMGDAASGKSCLVKRYCEERFVSKYISTIGIDYGVKPTKIKGRDVRVNFWDMSGSEAFFEVRNEFYKDASGALLVYDVSNKKSFENLQGWLDEARKFGAAFDMPMIVCANKIDKRRVVSESEGQQFAAANGLQHWDTSASSGANCTDVFDTLFQTIIESPPING</sequence>
<dbReference type="InterPro" id="IPR027417">
    <property type="entry name" value="P-loop_NTPase"/>
</dbReference>
<accession>A0A9W7ECP2</accession>
<dbReference type="PROSITE" id="PS51421">
    <property type="entry name" value="RAS"/>
    <property type="match status" value="1"/>
</dbReference>
<dbReference type="AlphaFoldDB" id="A0A9W7ECP2"/>
<dbReference type="SUPFAM" id="SSF52540">
    <property type="entry name" value="P-loop containing nucleoside triphosphate hydrolases"/>
    <property type="match status" value="1"/>
</dbReference>
<dbReference type="PRINTS" id="PR00449">
    <property type="entry name" value="RASTRNSFRMNG"/>
</dbReference>
<keyword evidence="4" id="KW-1185">Reference proteome</keyword>
<evidence type="ECO:0000256" key="1">
    <source>
        <dbReference type="ARBA" id="ARBA00022741"/>
    </source>
</evidence>
<feature type="region of interest" description="Disordered" evidence="2">
    <location>
        <begin position="1"/>
        <end position="48"/>
    </location>
</feature>
<name>A0A9W7ECP2_9STRA</name>
<dbReference type="FunFam" id="3.40.50.300:FF:001447">
    <property type="entry name" value="Ras-related protein Rab-1B"/>
    <property type="match status" value="1"/>
</dbReference>
<dbReference type="NCBIfam" id="TIGR00231">
    <property type="entry name" value="small_GTP"/>
    <property type="match status" value="1"/>
</dbReference>
<dbReference type="PROSITE" id="PS51419">
    <property type="entry name" value="RAB"/>
    <property type="match status" value="1"/>
</dbReference>
<dbReference type="SMART" id="SM00174">
    <property type="entry name" value="RHO"/>
    <property type="match status" value="1"/>
</dbReference>
<protein>
    <submittedName>
        <fullName evidence="3">Uncharacterized protein</fullName>
    </submittedName>
</protein>
<reference evidence="3" key="1">
    <citation type="submission" date="2022-07" db="EMBL/GenBank/DDBJ databases">
        <title>Genome analysis of Parmales, a sister group of diatoms, reveals the evolutionary specialization of diatoms from phago-mixotrophs to photoautotrophs.</title>
        <authorList>
            <person name="Ban H."/>
            <person name="Sato S."/>
            <person name="Yoshikawa S."/>
            <person name="Kazumasa Y."/>
            <person name="Nakamura Y."/>
            <person name="Ichinomiya M."/>
            <person name="Saitoh K."/>
            <person name="Sato N."/>
            <person name="Blanc-Mathieu R."/>
            <person name="Endo H."/>
            <person name="Kuwata A."/>
            <person name="Ogata H."/>
        </authorList>
    </citation>
    <scope>NUCLEOTIDE SEQUENCE</scope>
</reference>
<dbReference type="GO" id="GO:0005525">
    <property type="term" value="F:GTP binding"/>
    <property type="evidence" value="ECO:0007669"/>
    <property type="project" value="InterPro"/>
</dbReference>
<dbReference type="InterPro" id="IPR001806">
    <property type="entry name" value="Small_GTPase"/>
</dbReference>
<organism evidence="3 4">
    <name type="scientific">Triparma retinervis</name>
    <dbReference type="NCBI Taxonomy" id="2557542"/>
    <lineage>
        <taxon>Eukaryota</taxon>
        <taxon>Sar</taxon>
        <taxon>Stramenopiles</taxon>
        <taxon>Ochrophyta</taxon>
        <taxon>Bolidophyceae</taxon>
        <taxon>Parmales</taxon>
        <taxon>Triparmaceae</taxon>
        <taxon>Triparma</taxon>
    </lineage>
</organism>
<evidence type="ECO:0000313" key="4">
    <source>
        <dbReference type="Proteomes" id="UP001165082"/>
    </source>
</evidence>
<comment type="caution">
    <text evidence="3">The sequence shown here is derived from an EMBL/GenBank/DDBJ whole genome shotgun (WGS) entry which is preliminary data.</text>
</comment>
<dbReference type="Proteomes" id="UP001165082">
    <property type="component" value="Unassembled WGS sequence"/>
</dbReference>
<dbReference type="PANTHER" id="PTHR47978">
    <property type="match status" value="1"/>
</dbReference>
<dbReference type="SMART" id="SM00173">
    <property type="entry name" value="RAS"/>
    <property type="match status" value="1"/>
</dbReference>
<evidence type="ECO:0000313" key="3">
    <source>
        <dbReference type="EMBL" id="GMH73893.1"/>
    </source>
</evidence>
<dbReference type="Pfam" id="PF00071">
    <property type="entry name" value="Ras"/>
    <property type="match status" value="1"/>
</dbReference>
<proteinExistence type="predicted"/>
<dbReference type="Gene3D" id="3.40.50.300">
    <property type="entry name" value="P-loop containing nucleotide triphosphate hydrolases"/>
    <property type="match status" value="1"/>
</dbReference>
<dbReference type="GO" id="GO:0003924">
    <property type="term" value="F:GTPase activity"/>
    <property type="evidence" value="ECO:0007669"/>
    <property type="project" value="InterPro"/>
</dbReference>
<dbReference type="OrthoDB" id="9989112at2759"/>
<evidence type="ECO:0000256" key="2">
    <source>
        <dbReference type="SAM" id="MobiDB-lite"/>
    </source>
</evidence>
<keyword evidence="1" id="KW-0547">Nucleotide-binding</keyword>
<dbReference type="EMBL" id="BRXZ01002965">
    <property type="protein sequence ID" value="GMH73893.1"/>
    <property type="molecule type" value="Genomic_DNA"/>
</dbReference>
<gene>
    <name evidence="3" type="ORF">TrRE_jg8321</name>
</gene>
<feature type="compositionally biased region" description="Low complexity" evidence="2">
    <location>
        <begin position="21"/>
        <end position="41"/>
    </location>
</feature>
<feature type="compositionally biased region" description="Low complexity" evidence="2">
    <location>
        <begin position="1"/>
        <end position="14"/>
    </location>
</feature>
<dbReference type="SMART" id="SM00175">
    <property type="entry name" value="RAB"/>
    <property type="match status" value="1"/>
</dbReference>